<sequence>MQWYADNNVRRSDWPGQSPDLNPIEHLCSTNGMVAKGMATNTRGCPANTRREHARLGGCCYSRDRWPYEILTGLLCAPQVLPTAAGIRDVPAVYKPLQKHSTRIGQRASESTETNVFSTAFLLQLAAPRSIRHIHKLGATSNEYLICVTIKAQQVQLSVFCGQARRDILNVTRINERDKARRMRGVPWNTRYHASARLTVASRVIVAFVWSDSGKPWKTELKMTEPGIEPRSSRMDAISAPMRRVISQTTAPKRRDLICTVQRHDRNTAHLARRSDETLGVRVSVDRIAFSLLDLGREPGSIPSYIASRNRAGRCRWSAGFLGDLPFFPRPCIPVPLKADLASPSSALRTSLLGAVLISPPTTAASHTIGCSRKRLFHGCDKKQSGGAEAEHSKEIALERNCAGKKVNESKSGNNCGIVLLRPFHLPVTCGRYRLLFPPTCSTFAVLTNSCDNRAEHPPRRRHRGSSPRPSDYKSATLPLSYEGQPSSRQPTTQTFLPSAKPSLLTDIRPTNIHSPITKQKLNLAIPSST</sequence>
<comment type="caution">
    <text evidence="2">The sequence shown here is derived from an EMBL/GenBank/DDBJ whole genome shotgun (WGS) entry which is preliminary data.</text>
</comment>
<dbReference type="Proteomes" id="UP001159363">
    <property type="component" value="Chromosome 1"/>
</dbReference>
<dbReference type="Gene3D" id="3.30.420.10">
    <property type="entry name" value="Ribonuclease H-like superfamily/Ribonuclease H"/>
    <property type="match status" value="1"/>
</dbReference>
<gene>
    <name evidence="2" type="ORF">PR048_002363</name>
</gene>
<accession>A0ABQ9IK01</accession>
<keyword evidence="3" id="KW-1185">Reference proteome</keyword>
<dbReference type="EMBL" id="JARBHB010000001">
    <property type="protein sequence ID" value="KAJ8897017.1"/>
    <property type="molecule type" value="Genomic_DNA"/>
</dbReference>
<feature type="region of interest" description="Disordered" evidence="1">
    <location>
        <begin position="452"/>
        <end position="512"/>
    </location>
</feature>
<proteinExistence type="predicted"/>
<evidence type="ECO:0000256" key="1">
    <source>
        <dbReference type="SAM" id="MobiDB-lite"/>
    </source>
</evidence>
<evidence type="ECO:0000313" key="3">
    <source>
        <dbReference type="Proteomes" id="UP001159363"/>
    </source>
</evidence>
<dbReference type="InterPro" id="IPR036397">
    <property type="entry name" value="RNaseH_sf"/>
</dbReference>
<protein>
    <submittedName>
        <fullName evidence="2">Uncharacterized protein</fullName>
    </submittedName>
</protein>
<feature type="compositionally biased region" description="Polar residues" evidence="1">
    <location>
        <begin position="484"/>
        <end position="497"/>
    </location>
</feature>
<organism evidence="2 3">
    <name type="scientific">Dryococelus australis</name>
    <dbReference type="NCBI Taxonomy" id="614101"/>
    <lineage>
        <taxon>Eukaryota</taxon>
        <taxon>Metazoa</taxon>
        <taxon>Ecdysozoa</taxon>
        <taxon>Arthropoda</taxon>
        <taxon>Hexapoda</taxon>
        <taxon>Insecta</taxon>
        <taxon>Pterygota</taxon>
        <taxon>Neoptera</taxon>
        <taxon>Polyneoptera</taxon>
        <taxon>Phasmatodea</taxon>
        <taxon>Verophasmatodea</taxon>
        <taxon>Anareolatae</taxon>
        <taxon>Phasmatidae</taxon>
        <taxon>Eurycanthinae</taxon>
        <taxon>Dryococelus</taxon>
    </lineage>
</organism>
<name>A0ABQ9IK01_9NEOP</name>
<reference evidence="2 3" key="1">
    <citation type="submission" date="2023-02" db="EMBL/GenBank/DDBJ databases">
        <title>LHISI_Scaffold_Assembly.</title>
        <authorList>
            <person name="Stuart O.P."/>
            <person name="Cleave R."/>
            <person name="Magrath M.J.L."/>
            <person name="Mikheyev A.S."/>
        </authorList>
    </citation>
    <scope>NUCLEOTIDE SEQUENCE [LARGE SCALE GENOMIC DNA]</scope>
    <source>
        <strain evidence="2">Daus_M_001</strain>
        <tissue evidence="2">Leg muscle</tissue>
    </source>
</reference>
<evidence type="ECO:0000313" key="2">
    <source>
        <dbReference type="EMBL" id="KAJ8897017.1"/>
    </source>
</evidence>